<evidence type="ECO:0000256" key="1">
    <source>
        <dbReference type="SAM" id="MobiDB-lite"/>
    </source>
</evidence>
<accession>A0A9Q3J9F4</accession>
<dbReference type="SUPFAM" id="SSF56672">
    <property type="entry name" value="DNA/RNA polymerases"/>
    <property type="match status" value="1"/>
</dbReference>
<dbReference type="InterPro" id="IPR043502">
    <property type="entry name" value="DNA/RNA_pol_sf"/>
</dbReference>
<dbReference type="PANTHER" id="PTHR33481:SF1">
    <property type="entry name" value="ENDONUCLEASE_EXONUCLEASE_PHOSPHATASE DOMAIN-CONTAINING PROTEIN-RELATED"/>
    <property type="match status" value="1"/>
</dbReference>
<sequence length="379" mass="42934">ETLANLNDIPHQQPPNLPPDFPPITRDKVTSTISTLSNRKAPGQMGQYPSKWKESQTAIIRKSAKDDYTNPRAYRPIALPSTLEKLLEKVINNWLMHWAFLTNSIHPGHVGGRPGKCINDALVALTLWINHKWREGKIVMGIFLDVKSAYPLVHRKILIHVLIQKLCPPYLCYLINSFLSVRTTSLKIDRVVSQVFAIPNGLPQGSPLLVTLYILYNSSLLLPILPSLNEDEISILYRDDVTHLLATESVQQSQKRTKEVMTRSQTASTHTLKQEGKWLAITLTPTLSPGPHLQIIKTKANNTIHQLKQIIQPAFGLRQKEERVLIAAVLTTRILHRSVVWYTNRNKKSMEKQLTKELFQAIGLSTGMMRQPPSPFLKL</sequence>
<protein>
    <recommendedName>
        <fullName evidence="2">Reverse transcriptase domain-containing protein</fullName>
    </recommendedName>
</protein>
<comment type="caution">
    <text evidence="3">The sequence shown here is derived from an EMBL/GenBank/DDBJ whole genome shotgun (WGS) entry which is preliminary data.</text>
</comment>
<evidence type="ECO:0000313" key="3">
    <source>
        <dbReference type="EMBL" id="MBW0557799.1"/>
    </source>
</evidence>
<feature type="compositionally biased region" description="Pro residues" evidence="1">
    <location>
        <begin position="12"/>
        <end position="22"/>
    </location>
</feature>
<organism evidence="3 4">
    <name type="scientific">Austropuccinia psidii MF-1</name>
    <dbReference type="NCBI Taxonomy" id="1389203"/>
    <lineage>
        <taxon>Eukaryota</taxon>
        <taxon>Fungi</taxon>
        <taxon>Dikarya</taxon>
        <taxon>Basidiomycota</taxon>
        <taxon>Pucciniomycotina</taxon>
        <taxon>Pucciniomycetes</taxon>
        <taxon>Pucciniales</taxon>
        <taxon>Sphaerophragmiaceae</taxon>
        <taxon>Austropuccinia</taxon>
    </lineage>
</organism>
<evidence type="ECO:0000259" key="2">
    <source>
        <dbReference type="PROSITE" id="PS50878"/>
    </source>
</evidence>
<feature type="domain" description="Reverse transcriptase" evidence="2">
    <location>
        <begin position="41"/>
        <end position="287"/>
    </location>
</feature>
<gene>
    <name evidence="3" type="ORF">O181_097514</name>
</gene>
<feature type="region of interest" description="Disordered" evidence="1">
    <location>
        <begin position="1"/>
        <end position="23"/>
    </location>
</feature>
<feature type="non-terminal residue" evidence="3">
    <location>
        <position position="1"/>
    </location>
</feature>
<dbReference type="PROSITE" id="PS50878">
    <property type="entry name" value="RT_POL"/>
    <property type="match status" value="1"/>
</dbReference>
<dbReference type="Pfam" id="PF00078">
    <property type="entry name" value="RVT_1"/>
    <property type="match status" value="1"/>
</dbReference>
<name>A0A9Q3J9F4_9BASI</name>
<dbReference type="InterPro" id="IPR000477">
    <property type="entry name" value="RT_dom"/>
</dbReference>
<evidence type="ECO:0000313" key="4">
    <source>
        <dbReference type="Proteomes" id="UP000765509"/>
    </source>
</evidence>
<reference evidence="3" key="1">
    <citation type="submission" date="2021-03" db="EMBL/GenBank/DDBJ databases">
        <title>Draft genome sequence of rust myrtle Austropuccinia psidii MF-1, a brazilian biotype.</title>
        <authorList>
            <person name="Quecine M.C."/>
            <person name="Pachon D.M.R."/>
            <person name="Bonatelli M.L."/>
            <person name="Correr F.H."/>
            <person name="Franceschini L.M."/>
            <person name="Leite T.F."/>
            <person name="Margarido G.R.A."/>
            <person name="Almeida C.A."/>
            <person name="Ferrarezi J.A."/>
            <person name="Labate C.A."/>
        </authorList>
    </citation>
    <scope>NUCLEOTIDE SEQUENCE</scope>
    <source>
        <strain evidence="3">MF-1</strain>
    </source>
</reference>
<keyword evidence="4" id="KW-1185">Reference proteome</keyword>
<dbReference type="OrthoDB" id="3044497at2759"/>
<dbReference type="EMBL" id="AVOT02065829">
    <property type="protein sequence ID" value="MBW0557799.1"/>
    <property type="molecule type" value="Genomic_DNA"/>
</dbReference>
<proteinExistence type="predicted"/>
<dbReference type="PANTHER" id="PTHR33481">
    <property type="entry name" value="REVERSE TRANSCRIPTASE"/>
    <property type="match status" value="1"/>
</dbReference>
<dbReference type="Proteomes" id="UP000765509">
    <property type="component" value="Unassembled WGS sequence"/>
</dbReference>
<dbReference type="AlphaFoldDB" id="A0A9Q3J9F4"/>